<dbReference type="EMBL" id="JAUSTP010000001">
    <property type="protein sequence ID" value="MDQ0188404.1"/>
    <property type="molecule type" value="Genomic_DNA"/>
</dbReference>
<accession>A0ABT9XEA1</accession>
<reference evidence="8 9" key="1">
    <citation type="submission" date="2023-07" db="EMBL/GenBank/DDBJ databases">
        <title>Genomic Encyclopedia of Type Strains, Phase IV (KMG-IV): sequencing the most valuable type-strain genomes for metagenomic binning, comparative biology and taxonomic classification.</title>
        <authorList>
            <person name="Goeker M."/>
        </authorList>
    </citation>
    <scope>NUCLEOTIDE SEQUENCE [LARGE SCALE GENOMIC DNA]</scope>
    <source>
        <strain evidence="8 9">DSM 4006</strain>
    </source>
</reference>
<dbReference type="InterPro" id="IPR005524">
    <property type="entry name" value="DUF318"/>
</dbReference>
<sequence>MDKILMTTAALTLCGYLTLMFVRPESAASGLEFTTEMFFQALPWMIVSMFTAGLLAQFFDPAVIARILGRESGIRGVLVGACLGLAGTGSRWAAYPLAAGLVAAEASPGAVFAFLTSWQLVSLSRLPAEVPFLGMRFTVIRAALSFALAIVGGLVVDHWVKSP</sequence>
<evidence type="ECO:0000313" key="8">
    <source>
        <dbReference type="EMBL" id="MDQ0188404.1"/>
    </source>
</evidence>
<comment type="caution">
    <text evidence="8">The sequence shown here is derived from an EMBL/GenBank/DDBJ whole genome shotgun (WGS) entry which is preliminary data.</text>
</comment>
<proteinExistence type="inferred from homology"/>
<evidence type="ECO:0000256" key="4">
    <source>
        <dbReference type="ARBA" id="ARBA00022692"/>
    </source>
</evidence>
<dbReference type="InterPro" id="IPR052923">
    <property type="entry name" value="UPF0718"/>
</dbReference>
<gene>
    <name evidence="8" type="ORF">J2S03_000208</name>
</gene>
<evidence type="ECO:0000256" key="5">
    <source>
        <dbReference type="ARBA" id="ARBA00022989"/>
    </source>
</evidence>
<name>A0ABT9XEA1_9BACL</name>
<keyword evidence="9" id="KW-1185">Reference proteome</keyword>
<keyword evidence="4 7" id="KW-0812">Transmembrane</keyword>
<feature type="transmembrane region" description="Helical" evidence="7">
    <location>
        <begin position="133"/>
        <end position="156"/>
    </location>
</feature>
<dbReference type="PANTHER" id="PTHR34184">
    <property type="entry name" value="UPF0718 PROTEIN YCGR"/>
    <property type="match status" value="1"/>
</dbReference>
<keyword evidence="6 7" id="KW-0472">Membrane</keyword>
<comment type="subcellular location">
    <subcellularLocation>
        <location evidence="1">Cell membrane</location>
        <topology evidence="1">Multi-pass membrane protein</topology>
    </subcellularLocation>
</comment>
<evidence type="ECO:0000256" key="1">
    <source>
        <dbReference type="ARBA" id="ARBA00004651"/>
    </source>
</evidence>
<evidence type="ECO:0000256" key="7">
    <source>
        <dbReference type="SAM" id="Phobius"/>
    </source>
</evidence>
<feature type="transmembrane region" description="Helical" evidence="7">
    <location>
        <begin position="77"/>
        <end position="95"/>
    </location>
</feature>
<evidence type="ECO:0000313" key="9">
    <source>
        <dbReference type="Proteomes" id="UP001232973"/>
    </source>
</evidence>
<protein>
    <submittedName>
        <fullName evidence="8">Uncharacterized membrane protein YraQ (UPF0718 family)</fullName>
    </submittedName>
</protein>
<dbReference type="PANTHER" id="PTHR34184:SF4">
    <property type="entry name" value="UPF0718 PROTEIN YCGR"/>
    <property type="match status" value="1"/>
</dbReference>
<comment type="similarity">
    <text evidence="2">Belongs to the UPF0718 family.</text>
</comment>
<evidence type="ECO:0000256" key="2">
    <source>
        <dbReference type="ARBA" id="ARBA00006386"/>
    </source>
</evidence>
<keyword evidence="5 7" id="KW-1133">Transmembrane helix</keyword>
<dbReference type="Pfam" id="PF03773">
    <property type="entry name" value="ArsP_1"/>
    <property type="match status" value="1"/>
</dbReference>
<dbReference type="RefSeq" id="WP_274455809.1">
    <property type="nucleotide sequence ID" value="NZ_CP067097.1"/>
</dbReference>
<keyword evidence="3" id="KW-1003">Cell membrane</keyword>
<feature type="transmembrane region" description="Helical" evidence="7">
    <location>
        <begin position="37"/>
        <end position="56"/>
    </location>
</feature>
<organism evidence="8 9">
    <name type="scientific">Alicyclobacillus cycloheptanicus</name>
    <dbReference type="NCBI Taxonomy" id="1457"/>
    <lineage>
        <taxon>Bacteria</taxon>
        <taxon>Bacillati</taxon>
        <taxon>Bacillota</taxon>
        <taxon>Bacilli</taxon>
        <taxon>Bacillales</taxon>
        <taxon>Alicyclobacillaceae</taxon>
        <taxon>Alicyclobacillus</taxon>
    </lineage>
</organism>
<dbReference type="Proteomes" id="UP001232973">
    <property type="component" value="Unassembled WGS sequence"/>
</dbReference>
<evidence type="ECO:0000256" key="3">
    <source>
        <dbReference type="ARBA" id="ARBA00022475"/>
    </source>
</evidence>
<evidence type="ECO:0000256" key="6">
    <source>
        <dbReference type="ARBA" id="ARBA00023136"/>
    </source>
</evidence>